<proteinExistence type="inferred from homology"/>
<dbReference type="SUPFAM" id="SSF51621">
    <property type="entry name" value="Phosphoenolpyruvate/pyruvate domain"/>
    <property type="match status" value="1"/>
</dbReference>
<feature type="domain" description="HpcH/HpaI aldolase/citrate lyase" evidence="4">
    <location>
        <begin position="24"/>
        <end position="230"/>
    </location>
</feature>
<gene>
    <name evidence="5" type="ORF">JF922_12660</name>
</gene>
<dbReference type="InterPro" id="IPR015813">
    <property type="entry name" value="Pyrv/PenolPyrv_kinase-like_dom"/>
</dbReference>
<comment type="caution">
    <text evidence="5">The sequence shown here is derived from an EMBL/GenBank/DDBJ whole genome shotgun (WGS) entry which is preliminary data.</text>
</comment>
<dbReference type="InterPro" id="IPR050251">
    <property type="entry name" value="HpcH-HpaI_aldolase"/>
</dbReference>
<dbReference type="Gene3D" id="3.20.20.60">
    <property type="entry name" value="Phosphoenolpyruvate-binding domains"/>
    <property type="match status" value="1"/>
</dbReference>
<sequence>MRELWDSGRPTVGGWCVMPGSFSAELMGRSGFDWVCIDTQHGLVGYDQMVPMLQALSITGTPAFVRVRWNEPGEIMKALDAGAQGVIVPMVNSAEEARQVIGAARYPPEGFRSWGPVRAALGVEGYSPETANRRTVVAIMIETDSGVERMDDILSVPGIDAVYVGPNDLAVTHGMPPSATVESPEHAELIGAILAGCQRHDVVAGIHCGSVETAQRWLDAGFRMLNVNSDAVFMRQQAGAVVKALTGERSAGPKSSSYA</sequence>
<reference evidence="5" key="1">
    <citation type="submission" date="2020-10" db="EMBL/GenBank/DDBJ databases">
        <title>Ca. Dormibacterota MAGs.</title>
        <authorList>
            <person name="Montgomery K."/>
        </authorList>
    </citation>
    <scope>NUCLEOTIDE SEQUENCE [LARGE SCALE GENOMIC DNA]</scope>
    <source>
        <strain evidence="5">SC8812_S17_10</strain>
    </source>
</reference>
<dbReference type="Pfam" id="PF03328">
    <property type="entry name" value="HpcH_HpaI"/>
    <property type="match status" value="1"/>
</dbReference>
<dbReference type="EMBL" id="JAEKNR010000136">
    <property type="protein sequence ID" value="MBJ7598919.1"/>
    <property type="molecule type" value="Genomic_DNA"/>
</dbReference>
<dbReference type="GO" id="GO:0016829">
    <property type="term" value="F:lyase activity"/>
    <property type="evidence" value="ECO:0007669"/>
    <property type="project" value="UniProtKB-KW"/>
</dbReference>
<evidence type="ECO:0000259" key="4">
    <source>
        <dbReference type="Pfam" id="PF03328"/>
    </source>
</evidence>
<dbReference type="RefSeq" id="WP_338202156.1">
    <property type="nucleotide sequence ID" value="NZ_JAEKNR010000136.1"/>
</dbReference>
<evidence type="ECO:0000256" key="3">
    <source>
        <dbReference type="ARBA" id="ARBA00023239"/>
    </source>
</evidence>
<dbReference type="GO" id="GO:0046872">
    <property type="term" value="F:metal ion binding"/>
    <property type="evidence" value="ECO:0007669"/>
    <property type="project" value="UniProtKB-KW"/>
</dbReference>
<keyword evidence="3" id="KW-0456">Lyase</keyword>
<evidence type="ECO:0000313" key="5">
    <source>
        <dbReference type="EMBL" id="MBJ7598919.1"/>
    </source>
</evidence>
<evidence type="ECO:0000256" key="1">
    <source>
        <dbReference type="ARBA" id="ARBA00005568"/>
    </source>
</evidence>
<keyword evidence="6" id="KW-1185">Reference proteome</keyword>
<protein>
    <submittedName>
        <fullName evidence="5">2,4-dihydroxyhept-2-ene-1,7-dioic acid aldolase</fullName>
    </submittedName>
</protein>
<accession>A0A934K4Y2</accession>
<dbReference type="InterPro" id="IPR005000">
    <property type="entry name" value="Aldolase/citrate-lyase_domain"/>
</dbReference>
<evidence type="ECO:0000313" key="6">
    <source>
        <dbReference type="Proteomes" id="UP000612893"/>
    </source>
</evidence>
<dbReference type="PANTHER" id="PTHR30502:SF0">
    <property type="entry name" value="PHOSPHOENOLPYRUVATE CARBOXYLASE FAMILY PROTEIN"/>
    <property type="match status" value="1"/>
</dbReference>
<name>A0A934K4Y2_9BACT</name>
<evidence type="ECO:0000256" key="2">
    <source>
        <dbReference type="ARBA" id="ARBA00022723"/>
    </source>
</evidence>
<comment type="similarity">
    <text evidence="1">Belongs to the HpcH/HpaI aldolase family.</text>
</comment>
<organism evidence="5 6">
    <name type="scientific">Candidatus Nephthysia bennettiae</name>
    <dbReference type="NCBI Taxonomy" id="3127016"/>
    <lineage>
        <taxon>Bacteria</taxon>
        <taxon>Bacillati</taxon>
        <taxon>Candidatus Dormiibacterota</taxon>
        <taxon>Candidatus Dormibacteria</taxon>
        <taxon>Candidatus Dormibacterales</taxon>
        <taxon>Candidatus Dormibacteraceae</taxon>
        <taxon>Candidatus Nephthysia</taxon>
    </lineage>
</organism>
<dbReference type="Proteomes" id="UP000612893">
    <property type="component" value="Unassembled WGS sequence"/>
</dbReference>
<keyword evidence="2" id="KW-0479">Metal-binding</keyword>
<dbReference type="AlphaFoldDB" id="A0A934K4Y2"/>
<dbReference type="PANTHER" id="PTHR30502">
    <property type="entry name" value="2-KETO-3-DEOXY-L-RHAMNONATE ALDOLASE"/>
    <property type="match status" value="1"/>
</dbReference>
<dbReference type="InterPro" id="IPR040442">
    <property type="entry name" value="Pyrv_kinase-like_dom_sf"/>
</dbReference>